<dbReference type="EMBL" id="UINC01037997">
    <property type="protein sequence ID" value="SVB34335.1"/>
    <property type="molecule type" value="Genomic_DNA"/>
</dbReference>
<accession>A0A382D7W5</accession>
<proteinExistence type="predicted"/>
<dbReference type="AlphaFoldDB" id="A0A382D7W5"/>
<sequence length="24" mass="2860">MEVFAKRRTDWVADQFSLDDDCIV</sequence>
<protein>
    <submittedName>
        <fullName evidence="1">Uncharacterized protein</fullName>
    </submittedName>
</protein>
<gene>
    <name evidence="1" type="ORF">METZ01_LOCUS187189</name>
</gene>
<reference evidence="1" key="1">
    <citation type="submission" date="2018-05" db="EMBL/GenBank/DDBJ databases">
        <authorList>
            <person name="Lanie J.A."/>
            <person name="Ng W.-L."/>
            <person name="Kazmierczak K.M."/>
            <person name="Andrzejewski T.M."/>
            <person name="Davidsen T.M."/>
            <person name="Wayne K.J."/>
            <person name="Tettelin H."/>
            <person name="Glass J.I."/>
            <person name="Rusch D."/>
            <person name="Podicherti R."/>
            <person name="Tsui H.-C.T."/>
            <person name="Winkler M.E."/>
        </authorList>
    </citation>
    <scope>NUCLEOTIDE SEQUENCE</scope>
</reference>
<organism evidence="1">
    <name type="scientific">marine metagenome</name>
    <dbReference type="NCBI Taxonomy" id="408172"/>
    <lineage>
        <taxon>unclassified sequences</taxon>
        <taxon>metagenomes</taxon>
        <taxon>ecological metagenomes</taxon>
    </lineage>
</organism>
<evidence type="ECO:0000313" key="1">
    <source>
        <dbReference type="EMBL" id="SVB34335.1"/>
    </source>
</evidence>
<name>A0A382D7W5_9ZZZZ</name>